<keyword evidence="2" id="KW-1185">Reference proteome</keyword>
<organism evidence="1 2">
    <name type="scientific">Trichonephila clavata</name>
    <name type="common">Joro spider</name>
    <name type="synonym">Nephila clavata</name>
    <dbReference type="NCBI Taxonomy" id="2740835"/>
    <lineage>
        <taxon>Eukaryota</taxon>
        <taxon>Metazoa</taxon>
        <taxon>Ecdysozoa</taxon>
        <taxon>Arthropoda</taxon>
        <taxon>Chelicerata</taxon>
        <taxon>Arachnida</taxon>
        <taxon>Araneae</taxon>
        <taxon>Araneomorphae</taxon>
        <taxon>Entelegynae</taxon>
        <taxon>Araneoidea</taxon>
        <taxon>Nephilidae</taxon>
        <taxon>Trichonephila</taxon>
    </lineage>
</organism>
<evidence type="ECO:0000313" key="1">
    <source>
        <dbReference type="EMBL" id="GFQ83067.1"/>
    </source>
</evidence>
<dbReference type="AlphaFoldDB" id="A0A8X6FLN2"/>
<gene>
    <name evidence="1" type="ORF">TNCT_591671</name>
</gene>
<accession>A0A8X6FLN2</accession>
<dbReference type="Proteomes" id="UP000887116">
    <property type="component" value="Unassembled WGS sequence"/>
</dbReference>
<proteinExistence type="predicted"/>
<evidence type="ECO:0000313" key="2">
    <source>
        <dbReference type="Proteomes" id="UP000887116"/>
    </source>
</evidence>
<reference evidence="1" key="1">
    <citation type="submission" date="2020-07" db="EMBL/GenBank/DDBJ databases">
        <title>Multicomponent nature underlies the extraordinary mechanical properties of spider dragline silk.</title>
        <authorList>
            <person name="Kono N."/>
            <person name="Nakamura H."/>
            <person name="Mori M."/>
            <person name="Yoshida Y."/>
            <person name="Ohtoshi R."/>
            <person name="Malay A.D."/>
            <person name="Moran D.A.P."/>
            <person name="Tomita M."/>
            <person name="Numata K."/>
            <person name="Arakawa K."/>
        </authorList>
    </citation>
    <scope>NUCLEOTIDE SEQUENCE</scope>
</reference>
<protein>
    <submittedName>
        <fullName evidence="1">Uncharacterized protein</fullName>
    </submittedName>
</protein>
<sequence length="93" mass="10456">MCQKSKKYIEKKSDNRAELIKIGIKEKLEQKFCCWMSNSLKQSTKVDQAREKGGIIPHGQTLIGENATQAAEIVSGVHGSDTVTANYVKFRFH</sequence>
<comment type="caution">
    <text evidence="1">The sequence shown here is derived from an EMBL/GenBank/DDBJ whole genome shotgun (WGS) entry which is preliminary data.</text>
</comment>
<dbReference type="EMBL" id="BMAO01002756">
    <property type="protein sequence ID" value="GFQ83067.1"/>
    <property type="molecule type" value="Genomic_DNA"/>
</dbReference>
<name>A0A8X6FLN2_TRICU</name>